<evidence type="ECO:0000256" key="5">
    <source>
        <dbReference type="ARBA" id="ARBA00023054"/>
    </source>
</evidence>
<keyword evidence="6" id="KW-0539">Nucleus</keyword>
<dbReference type="PANTHER" id="PTHR14401:SF6">
    <property type="entry name" value="CENTROMERE PROTEIN K"/>
    <property type="match status" value="1"/>
</dbReference>
<dbReference type="InterPro" id="IPR020993">
    <property type="entry name" value="Centromere_CenpK"/>
</dbReference>
<dbReference type="Proteomes" id="UP000256645">
    <property type="component" value="Unassembled WGS sequence"/>
</dbReference>
<protein>
    <submittedName>
        <fullName evidence="10">Uncharacterized protein</fullName>
    </submittedName>
</protein>
<keyword evidence="11" id="KW-1185">Reference proteome</keyword>
<dbReference type="OrthoDB" id="9445768at2759"/>
<evidence type="ECO:0000256" key="2">
    <source>
        <dbReference type="ARBA" id="ARBA00004584"/>
    </source>
</evidence>
<keyword evidence="5 8" id="KW-0175">Coiled coil</keyword>
<dbReference type="EMBL" id="PDLM01000002">
    <property type="protein sequence ID" value="RDW85027.1"/>
    <property type="molecule type" value="Genomic_DNA"/>
</dbReference>
<dbReference type="PANTHER" id="PTHR14401">
    <property type="entry name" value="CENTROMERE PROTEIN K"/>
    <property type="match status" value="1"/>
</dbReference>
<organism evidence="10 11">
    <name type="scientific">Coleophoma cylindrospora</name>
    <dbReference type="NCBI Taxonomy" id="1849047"/>
    <lineage>
        <taxon>Eukaryota</taxon>
        <taxon>Fungi</taxon>
        <taxon>Dikarya</taxon>
        <taxon>Ascomycota</taxon>
        <taxon>Pezizomycotina</taxon>
        <taxon>Leotiomycetes</taxon>
        <taxon>Helotiales</taxon>
        <taxon>Dermateaceae</taxon>
        <taxon>Coleophoma</taxon>
    </lineage>
</organism>
<evidence type="ECO:0000256" key="1">
    <source>
        <dbReference type="ARBA" id="ARBA00004123"/>
    </source>
</evidence>
<proteinExistence type="inferred from homology"/>
<name>A0A3D8SFB0_9HELO</name>
<reference evidence="10 11" key="1">
    <citation type="journal article" date="2018" name="IMA Fungus">
        <title>IMA Genome-F 9: Draft genome sequence of Annulohypoxylon stygium, Aspergillus mulundensis, Berkeleyomyces basicola (syn. Thielaviopsis basicola), Ceratocystis smalleyi, two Cercospora beticola strains, Coleophoma cylindrospora, Fusarium fracticaudum, Phialophora cf. hyalina, and Morchella septimelata.</title>
        <authorList>
            <person name="Wingfield B.D."/>
            <person name="Bills G.F."/>
            <person name="Dong Y."/>
            <person name="Huang W."/>
            <person name="Nel W.J."/>
            <person name="Swalarsk-Parry B.S."/>
            <person name="Vaghefi N."/>
            <person name="Wilken P.M."/>
            <person name="An Z."/>
            <person name="de Beer Z.W."/>
            <person name="De Vos L."/>
            <person name="Chen L."/>
            <person name="Duong T.A."/>
            <person name="Gao Y."/>
            <person name="Hammerbacher A."/>
            <person name="Kikkert J.R."/>
            <person name="Li Y."/>
            <person name="Li H."/>
            <person name="Li K."/>
            <person name="Li Q."/>
            <person name="Liu X."/>
            <person name="Ma X."/>
            <person name="Naidoo K."/>
            <person name="Pethybridge S.J."/>
            <person name="Sun J."/>
            <person name="Steenkamp E.T."/>
            <person name="van der Nest M.A."/>
            <person name="van Wyk S."/>
            <person name="Wingfield M.J."/>
            <person name="Xiong C."/>
            <person name="Yue Q."/>
            <person name="Zhang X."/>
        </authorList>
    </citation>
    <scope>NUCLEOTIDE SEQUENCE [LARGE SCALE GENOMIC DNA]</scope>
    <source>
        <strain evidence="10 11">BP6252</strain>
    </source>
</reference>
<sequence>MPAGSRAQAPLAFALAYDASQGINQRPHIYDSWKINCPSGMRPLATRQIMDDQEGTSRASEAYAARLDRTLKGLQARVKEQEAALEKLKITTTVKVPELDDSPAYLQHLRALKLAHETYTREEPVLPSPESPIPALLALRATKKVITETEECIAETTTTFAALEKRLAKEQADLKDARLMQSMMKSRIASLQNQIDKQSQKSPAQVAKELIRDLKQKQARYDNDTMKLIRDLNSFVDEHLAVMLAAEELGGPVVGEAPDVDESILEAGFNAQGKVRRSKSMKKDDQRQRRIDEIWGPRPQDGDEEESEPWSEKDGAAAEMRELTEQLLNSLVEAEGNGPGAYVDLSRESAAARFLVRSKAAQYHPKDARKLRLIDFGGEFES</sequence>
<feature type="compositionally biased region" description="Basic and acidic residues" evidence="9">
    <location>
        <begin position="310"/>
        <end position="319"/>
    </location>
</feature>
<keyword evidence="7" id="KW-0137">Centromere</keyword>
<feature type="compositionally biased region" description="Basic and acidic residues" evidence="9">
    <location>
        <begin position="281"/>
        <end position="295"/>
    </location>
</feature>
<evidence type="ECO:0000256" key="9">
    <source>
        <dbReference type="SAM" id="MobiDB-lite"/>
    </source>
</evidence>
<feature type="coiled-coil region" evidence="8">
    <location>
        <begin position="64"/>
        <end position="91"/>
    </location>
</feature>
<evidence type="ECO:0000256" key="3">
    <source>
        <dbReference type="ARBA" id="ARBA00005795"/>
    </source>
</evidence>
<comment type="subcellular location">
    <subcellularLocation>
        <location evidence="2">Chromosome</location>
        <location evidence="2">Centromere</location>
    </subcellularLocation>
    <subcellularLocation>
        <location evidence="1">Nucleus</location>
    </subcellularLocation>
</comment>
<evidence type="ECO:0000313" key="11">
    <source>
        <dbReference type="Proteomes" id="UP000256645"/>
    </source>
</evidence>
<evidence type="ECO:0000313" key="10">
    <source>
        <dbReference type="EMBL" id="RDW85027.1"/>
    </source>
</evidence>
<dbReference type="GO" id="GO:0051382">
    <property type="term" value="P:kinetochore assembly"/>
    <property type="evidence" value="ECO:0007669"/>
    <property type="project" value="InterPro"/>
</dbReference>
<feature type="region of interest" description="Disordered" evidence="9">
    <location>
        <begin position="275"/>
        <end position="319"/>
    </location>
</feature>
<evidence type="ECO:0000256" key="7">
    <source>
        <dbReference type="ARBA" id="ARBA00023328"/>
    </source>
</evidence>
<dbReference type="GO" id="GO:0005634">
    <property type="term" value="C:nucleus"/>
    <property type="evidence" value="ECO:0007669"/>
    <property type="project" value="UniProtKB-SubCell"/>
</dbReference>
<accession>A0A3D8SFB0</accession>
<dbReference type="GO" id="GO:0000070">
    <property type="term" value="P:mitotic sister chromatid segregation"/>
    <property type="evidence" value="ECO:0007669"/>
    <property type="project" value="TreeGrafter"/>
</dbReference>
<comment type="caution">
    <text evidence="10">The sequence shown here is derived from an EMBL/GenBank/DDBJ whole genome shotgun (WGS) entry which is preliminary data.</text>
</comment>
<comment type="similarity">
    <text evidence="3">Belongs to the CENP-K/MCM22 family.</text>
</comment>
<evidence type="ECO:0000256" key="8">
    <source>
        <dbReference type="SAM" id="Coils"/>
    </source>
</evidence>
<evidence type="ECO:0000256" key="6">
    <source>
        <dbReference type="ARBA" id="ARBA00023242"/>
    </source>
</evidence>
<evidence type="ECO:0000256" key="4">
    <source>
        <dbReference type="ARBA" id="ARBA00022454"/>
    </source>
</evidence>
<dbReference type="GO" id="GO:0000775">
    <property type="term" value="C:chromosome, centromeric region"/>
    <property type="evidence" value="ECO:0007669"/>
    <property type="project" value="UniProtKB-SubCell"/>
</dbReference>
<keyword evidence="4" id="KW-0158">Chromosome</keyword>
<dbReference type="AlphaFoldDB" id="A0A3D8SFB0"/>
<gene>
    <name evidence="10" type="ORF">BP6252_02617</name>
</gene>
<feature type="coiled-coil region" evidence="8">
    <location>
        <begin position="153"/>
        <end position="180"/>
    </location>
</feature>